<feature type="non-terminal residue" evidence="1">
    <location>
        <position position="1"/>
    </location>
</feature>
<reference evidence="1" key="1">
    <citation type="journal article" date="2014" name="Front. Microbiol.">
        <title>High frequency of phylogenetically diverse reductive dehalogenase-homologous genes in deep subseafloor sedimentary metagenomes.</title>
        <authorList>
            <person name="Kawai M."/>
            <person name="Futagami T."/>
            <person name="Toyoda A."/>
            <person name="Takaki Y."/>
            <person name="Nishi S."/>
            <person name="Hori S."/>
            <person name="Arai W."/>
            <person name="Tsubouchi T."/>
            <person name="Morono Y."/>
            <person name="Uchiyama I."/>
            <person name="Ito T."/>
            <person name="Fujiyama A."/>
            <person name="Inagaki F."/>
            <person name="Takami H."/>
        </authorList>
    </citation>
    <scope>NUCLEOTIDE SEQUENCE</scope>
    <source>
        <strain evidence="1">Expedition CK06-06</strain>
    </source>
</reference>
<name>X1UMS4_9ZZZZ</name>
<comment type="caution">
    <text evidence="1">The sequence shown here is derived from an EMBL/GenBank/DDBJ whole genome shotgun (WGS) entry which is preliminary data.</text>
</comment>
<dbReference type="EMBL" id="BARW01015341">
    <property type="protein sequence ID" value="GAI93639.1"/>
    <property type="molecule type" value="Genomic_DNA"/>
</dbReference>
<gene>
    <name evidence="1" type="ORF">S12H4_26953</name>
</gene>
<evidence type="ECO:0000313" key="1">
    <source>
        <dbReference type="EMBL" id="GAI93639.1"/>
    </source>
</evidence>
<accession>X1UMS4</accession>
<dbReference type="AlphaFoldDB" id="X1UMS4"/>
<protein>
    <submittedName>
        <fullName evidence="1">Uncharacterized protein</fullName>
    </submittedName>
</protein>
<sequence>PFDWGVAKGRGGKWQVVPVPGGMEYSAAVSAADERNTLDLLFPPVRRRRERKGEDEEELVNVMLMLMSHR</sequence>
<organism evidence="1">
    <name type="scientific">marine sediment metagenome</name>
    <dbReference type="NCBI Taxonomy" id="412755"/>
    <lineage>
        <taxon>unclassified sequences</taxon>
        <taxon>metagenomes</taxon>
        <taxon>ecological metagenomes</taxon>
    </lineage>
</organism>
<proteinExistence type="predicted"/>